<dbReference type="InterPro" id="IPR038336">
    <property type="entry name" value="NET_sf"/>
</dbReference>
<dbReference type="InterPro" id="IPR027353">
    <property type="entry name" value="NET_dom"/>
</dbReference>
<evidence type="ECO:0000313" key="3">
    <source>
        <dbReference type="EMBL" id="GBL73960.1"/>
    </source>
</evidence>
<reference evidence="3 4" key="1">
    <citation type="journal article" date="2019" name="Sci. Rep.">
        <title>Orb-weaving spider Araneus ventricosus genome elucidates the spidroin gene catalogue.</title>
        <authorList>
            <person name="Kono N."/>
            <person name="Nakamura H."/>
            <person name="Ohtoshi R."/>
            <person name="Moran D.A.P."/>
            <person name="Shinohara A."/>
            <person name="Yoshida Y."/>
            <person name="Fujiwara M."/>
            <person name="Mori M."/>
            <person name="Tomita M."/>
            <person name="Arakawa K."/>
        </authorList>
    </citation>
    <scope>NUCLEOTIDE SEQUENCE [LARGE SCALE GENOMIC DNA]</scope>
</reference>
<feature type="region of interest" description="Disordered" evidence="1">
    <location>
        <begin position="1"/>
        <end position="56"/>
    </location>
</feature>
<sequence>MSHDEKRQLSLKNKLPDDQLGKIVHDIQSRRTNTTKPIANKKPEPDMSPHQDEQVTRVTTCYEIGQSIKKSSKDLPKLP</sequence>
<accession>A0A4Y2A2N8</accession>
<dbReference type="Pfam" id="PF17035">
    <property type="entry name" value="BET"/>
    <property type="match status" value="1"/>
</dbReference>
<evidence type="ECO:0000313" key="4">
    <source>
        <dbReference type="Proteomes" id="UP000499080"/>
    </source>
</evidence>
<dbReference type="Proteomes" id="UP000499080">
    <property type="component" value="Unassembled WGS sequence"/>
</dbReference>
<keyword evidence="4" id="KW-1185">Reference proteome</keyword>
<gene>
    <name evidence="3" type="ORF">AVEN_230892_1</name>
</gene>
<evidence type="ECO:0000259" key="2">
    <source>
        <dbReference type="Pfam" id="PF17035"/>
    </source>
</evidence>
<feature type="compositionally biased region" description="Basic and acidic residues" evidence="1">
    <location>
        <begin position="41"/>
        <end position="55"/>
    </location>
</feature>
<dbReference type="EMBL" id="BGPR01000004">
    <property type="protein sequence ID" value="GBL73960.1"/>
    <property type="molecule type" value="Genomic_DNA"/>
</dbReference>
<protein>
    <recommendedName>
        <fullName evidence="2">NET domain-containing protein</fullName>
    </recommendedName>
</protein>
<comment type="caution">
    <text evidence="3">The sequence shown here is derived from an EMBL/GenBank/DDBJ whole genome shotgun (WGS) entry which is preliminary data.</text>
</comment>
<dbReference type="AlphaFoldDB" id="A0A4Y2A2N8"/>
<evidence type="ECO:0000256" key="1">
    <source>
        <dbReference type="SAM" id="MobiDB-lite"/>
    </source>
</evidence>
<dbReference type="Gene3D" id="1.20.1270.220">
    <property type="match status" value="1"/>
</dbReference>
<organism evidence="3 4">
    <name type="scientific">Araneus ventricosus</name>
    <name type="common">Orbweaver spider</name>
    <name type="synonym">Epeira ventricosa</name>
    <dbReference type="NCBI Taxonomy" id="182803"/>
    <lineage>
        <taxon>Eukaryota</taxon>
        <taxon>Metazoa</taxon>
        <taxon>Ecdysozoa</taxon>
        <taxon>Arthropoda</taxon>
        <taxon>Chelicerata</taxon>
        <taxon>Arachnida</taxon>
        <taxon>Araneae</taxon>
        <taxon>Araneomorphae</taxon>
        <taxon>Entelegynae</taxon>
        <taxon>Araneoidea</taxon>
        <taxon>Araneidae</taxon>
        <taxon>Araneus</taxon>
    </lineage>
</organism>
<proteinExistence type="predicted"/>
<feature type="compositionally biased region" description="Basic and acidic residues" evidence="1">
    <location>
        <begin position="1"/>
        <end position="29"/>
    </location>
</feature>
<feature type="domain" description="NET" evidence="2">
    <location>
        <begin position="1"/>
        <end position="33"/>
    </location>
</feature>
<name>A0A4Y2A2N8_ARAVE</name>